<evidence type="ECO:0000313" key="1">
    <source>
        <dbReference type="EMBL" id="AWG22863.1"/>
    </source>
</evidence>
<accession>A0A2S1LGI6</accession>
<dbReference type="KEGG" id="ffa:FFWV33_15675"/>
<gene>
    <name evidence="1" type="ORF">FFWV33_15675</name>
</gene>
<keyword evidence="2" id="KW-1185">Reference proteome</keyword>
<sequence length="196" mass="23181">MFKKSIMTVLQKLQYDFIQNEIWILTFGGAFQRSNIYRSKDQEEQKKGVFKKSIRSFIEDTILDSYKTIMVSDTEHIENIKRVSDYSSNFSELFNNEKINFGIAQKMLNLYLKYMWSLGHIQSPPHFPVDRIIQELLNKELKALGIKGLELKAWTQFTDENHYLKVMNSARELISKKELFANHSLAELELSLFQRR</sequence>
<proteinExistence type="predicted"/>
<organism evidence="1 2">
    <name type="scientific">Flavobacterium faecale</name>
    <dbReference type="NCBI Taxonomy" id="1355330"/>
    <lineage>
        <taxon>Bacteria</taxon>
        <taxon>Pseudomonadati</taxon>
        <taxon>Bacteroidota</taxon>
        <taxon>Flavobacteriia</taxon>
        <taxon>Flavobacteriales</taxon>
        <taxon>Flavobacteriaceae</taxon>
        <taxon>Flavobacterium</taxon>
    </lineage>
</organism>
<evidence type="ECO:0000313" key="2">
    <source>
        <dbReference type="Proteomes" id="UP000244527"/>
    </source>
</evidence>
<dbReference type="AlphaFoldDB" id="A0A2S1LGI6"/>
<reference evidence="1 2" key="1">
    <citation type="submission" date="2017-04" db="EMBL/GenBank/DDBJ databases">
        <title>Compelte genome sequence of WV33.</title>
        <authorList>
            <person name="Lee P.C."/>
        </authorList>
    </citation>
    <scope>NUCLEOTIDE SEQUENCE [LARGE SCALE GENOMIC DNA]</scope>
    <source>
        <strain evidence="1 2">WV33</strain>
    </source>
</reference>
<dbReference type="EMBL" id="CP020918">
    <property type="protein sequence ID" value="AWG22863.1"/>
    <property type="molecule type" value="Genomic_DNA"/>
</dbReference>
<name>A0A2S1LGI6_9FLAO</name>
<dbReference type="Proteomes" id="UP000244527">
    <property type="component" value="Chromosome"/>
</dbReference>
<protein>
    <submittedName>
        <fullName evidence="1">Uncharacterized protein</fullName>
    </submittedName>
</protein>